<evidence type="ECO:0000313" key="2">
    <source>
        <dbReference type="Proteomes" id="UP001443914"/>
    </source>
</evidence>
<reference evidence="1" key="1">
    <citation type="submission" date="2024-03" db="EMBL/GenBank/DDBJ databases">
        <title>WGS assembly of Saponaria officinalis var. Norfolk2.</title>
        <authorList>
            <person name="Jenkins J."/>
            <person name="Shu S."/>
            <person name="Grimwood J."/>
            <person name="Barry K."/>
            <person name="Goodstein D."/>
            <person name="Schmutz J."/>
            <person name="Leebens-Mack J."/>
            <person name="Osbourn A."/>
        </authorList>
    </citation>
    <scope>NUCLEOTIDE SEQUENCE [LARGE SCALE GENOMIC DNA]</scope>
    <source>
        <strain evidence="1">JIC</strain>
    </source>
</reference>
<comment type="caution">
    <text evidence="1">The sequence shown here is derived from an EMBL/GenBank/DDBJ whole genome shotgun (WGS) entry which is preliminary data.</text>
</comment>
<dbReference type="EMBL" id="JBDFQZ010000014">
    <property type="protein sequence ID" value="KAK9667416.1"/>
    <property type="molecule type" value="Genomic_DNA"/>
</dbReference>
<accession>A0AAW1GUK2</accession>
<dbReference type="Pfam" id="PF14009">
    <property type="entry name" value="PADRE"/>
    <property type="match status" value="1"/>
</dbReference>
<protein>
    <submittedName>
        <fullName evidence="1">Uncharacterized protein</fullName>
    </submittedName>
</protein>
<proteinExistence type="predicted"/>
<name>A0AAW1GUK2_SAPOF</name>
<dbReference type="AlphaFoldDB" id="A0AAW1GUK2"/>
<organism evidence="1 2">
    <name type="scientific">Saponaria officinalis</name>
    <name type="common">Common soapwort</name>
    <name type="synonym">Lychnis saponaria</name>
    <dbReference type="NCBI Taxonomy" id="3572"/>
    <lineage>
        <taxon>Eukaryota</taxon>
        <taxon>Viridiplantae</taxon>
        <taxon>Streptophyta</taxon>
        <taxon>Embryophyta</taxon>
        <taxon>Tracheophyta</taxon>
        <taxon>Spermatophyta</taxon>
        <taxon>Magnoliopsida</taxon>
        <taxon>eudicotyledons</taxon>
        <taxon>Gunneridae</taxon>
        <taxon>Pentapetalae</taxon>
        <taxon>Caryophyllales</taxon>
        <taxon>Caryophyllaceae</taxon>
        <taxon>Caryophylleae</taxon>
        <taxon>Saponaria</taxon>
    </lineage>
</organism>
<sequence>MGICNSQLSKKNGNFVCWRSTVMIVQLDGTLVEYDRPITAGNVLSDCPSLFLASSESMYVDFAVPAIPYDDELEVGQIYFVLPISQIHKALSLQDLCGLAIKASIALGLTNVKRSDSNVAKLVAQARSSCRGLTGFDALGALYPQAWRASRRVELKTSNF</sequence>
<dbReference type="PANTHER" id="PTHR33052">
    <property type="entry name" value="DUF4228 DOMAIN PROTEIN-RELATED"/>
    <property type="match status" value="1"/>
</dbReference>
<gene>
    <name evidence="1" type="ORF">RND81_14G254700</name>
</gene>
<dbReference type="InterPro" id="IPR025322">
    <property type="entry name" value="PADRE_dom"/>
</dbReference>
<evidence type="ECO:0000313" key="1">
    <source>
        <dbReference type="EMBL" id="KAK9667416.1"/>
    </source>
</evidence>
<keyword evidence="2" id="KW-1185">Reference proteome</keyword>
<dbReference type="Proteomes" id="UP001443914">
    <property type="component" value="Unassembled WGS sequence"/>
</dbReference>